<protein>
    <submittedName>
        <fullName evidence="2">Uncharacterized protein</fullName>
    </submittedName>
</protein>
<dbReference type="Proteomes" id="UP000807504">
    <property type="component" value="Unassembled WGS sequence"/>
</dbReference>
<name>A0A8T0EUW4_ARGBR</name>
<evidence type="ECO:0000313" key="2">
    <source>
        <dbReference type="EMBL" id="KAF8781534.1"/>
    </source>
</evidence>
<evidence type="ECO:0000313" key="3">
    <source>
        <dbReference type="Proteomes" id="UP000807504"/>
    </source>
</evidence>
<evidence type="ECO:0000256" key="1">
    <source>
        <dbReference type="SAM" id="MobiDB-lite"/>
    </source>
</evidence>
<reference evidence="2" key="1">
    <citation type="journal article" date="2020" name="bioRxiv">
        <title>Chromosome-level reference genome of the European wasp spider Argiope bruennichi: a resource for studies on range expansion and evolutionary adaptation.</title>
        <authorList>
            <person name="Sheffer M.M."/>
            <person name="Hoppe A."/>
            <person name="Krehenwinkel H."/>
            <person name="Uhl G."/>
            <person name="Kuss A.W."/>
            <person name="Jensen L."/>
            <person name="Jensen C."/>
            <person name="Gillespie R.G."/>
            <person name="Hoff K.J."/>
            <person name="Prost S."/>
        </authorList>
    </citation>
    <scope>NUCLEOTIDE SEQUENCE</scope>
</reference>
<proteinExistence type="predicted"/>
<dbReference type="EMBL" id="JABXBU010001863">
    <property type="protein sequence ID" value="KAF8781534.1"/>
    <property type="molecule type" value="Genomic_DNA"/>
</dbReference>
<feature type="compositionally biased region" description="Basic residues" evidence="1">
    <location>
        <begin position="185"/>
        <end position="194"/>
    </location>
</feature>
<organism evidence="2 3">
    <name type="scientific">Argiope bruennichi</name>
    <name type="common">Wasp spider</name>
    <name type="synonym">Aranea bruennichi</name>
    <dbReference type="NCBI Taxonomy" id="94029"/>
    <lineage>
        <taxon>Eukaryota</taxon>
        <taxon>Metazoa</taxon>
        <taxon>Ecdysozoa</taxon>
        <taxon>Arthropoda</taxon>
        <taxon>Chelicerata</taxon>
        <taxon>Arachnida</taxon>
        <taxon>Araneae</taxon>
        <taxon>Araneomorphae</taxon>
        <taxon>Entelegynae</taxon>
        <taxon>Araneoidea</taxon>
        <taxon>Araneidae</taxon>
        <taxon>Argiope</taxon>
    </lineage>
</organism>
<sequence length="221" mass="24435">MTQPDDAGNNPVNYDLTELTSIGLALFDIRNWYAYFLRLAVAGKRITAHCWNMLIALLDSMELFSENAKNTCCPNCSERLSLSRQKSKGTSQNTPLTIRQIGNSSGGWVFMPNVKEGNSKRNTSTGTKGHNHPAGDQMSQNTTKSVESPKRSVTFSIPVSSTQNSIKSKSGSVSNWKKQTTSKKCCPHKQKSPKSAKEAKSAIEISIPLISQRPKRQRKEN</sequence>
<accession>A0A8T0EUW4</accession>
<keyword evidence="3" id="KW-1185">Reference proteome</keyword>
<feature type="region of interest" description="Disordered" evidence="1">
    <location>
        <begin position="115"/>
        <end position="221"/>
    </location>
</feature>
<feature type="compositionally biased region" description="Polar residues" evidence="1">
    <location>
        <begin position="137"/>
        <end position="183"/>
    </location>
</feature>
<dbReference type="AlphaFoldDB" id="A0A8T0EUW4"/>
<gene>
    <name evidence="2" type="ORF">HNY73_011922</name>
</gene>
<reference evidence="2" key="2">
    <citation type="submission" date="2020-06" db="EMBL/GenBank/DDBJ databases">
        <authorList>
            <person name="Sheffer M."/>
        </authorList>
    </citation>
    <scope>NUCLEOTIDE SEQUENCE</scope>
</reference>
<comment type="caution">
    <text evidence="2">The sequence shown here is derived from an EMBL/GenBank/DDBJ whole genome shotgun (WGS) entry which is preliminary data.</text>
</comment>